<gene>
    <name evidence="1" type="ORF">A0H81_08610</name>
</gene>
<name>A0A1C7M3N4_GRIFR</name>
<sequence>MILDLGWGEGWAARFATRFVTFWIPTAWDRIERGFWFGDGVQLEPETGIDKYEAPWTDMQLDLPPRTALSYSRHSIRLSSFHDRHAADPF</sequence>
<dbReference type="Proteomes" id="UP000092993">
    <property type="component" value="Unassembled WGS sequence"/>
</dbReference>
<comment type="caution">
    <text evidence="1">The sequence shown here is derived from an EMBL/GenBank/DDBJ whole genome shotgun (WGS) entry which is preliminary data.</text>
</comment>
<accession>A0A1C7M3N4</accession>
<protein>
    <submittedName>
        <fullName evidence="1">Uncharacterized protein</fullName>
    </submittedName>
</protein>
<proteinExistence type="predicted"/>
<evidence type="ECO:0000313" key="1">
    <source>
        <dbReference type="EMBL" id="OBZ71117.1"/>
    </source>
</evidence>
<keyword evidence="2" id="KW-1185">Reference proteome</keyword>
<dbReference type="EMBL" id="LUGG01000011">
    <property type="protein sequence ID" value="OBZ71117.1"/>
    <property type="molecule type" value="Genomic_DNA"/>
</dbReference>
<evidence type="ECO:0000313" key="2">
    <source>
        <dbReference type="Proteomes" id="UP000092993"/>
    </source>
</evidence>
<organism evidence="1 2">
    <name type="scientific">Grifola frondosa</name>
    <name type="common">Maitake</name>
    <name type="synonym">Polyporus frondosus</name>
    <dbReference type="NCBI Taxonomy" id="5627"/>
    <lineage>
        <taxon>Eukaryota</taxon>
        <taxon>Fungi</taxon>
        <taxon>Dikarya</taxon>
        <taxon>Basidiomycota</taxon>
        <taxon>Agaricomycotina</taxon>
        <taxon>Agaricomycetes</taxon>
        <taxon>Polyporales</taxon>
        <taxon>Grifolaceae</taxon>
        <taxon>Grifola</taxon>
    </lineage>
</organism>
<reference evidence="1 2" key="1">
    <citation type="submission" date="2016-03" db="EMBL/GenBank/DDBJ databases">
        <title>Whole genome sequencing of Grifola frondosa 9006-11.</title>
        <authorList>
            <person name="Min B."/>
            <person name="Park H."/>
            <person name="Kim J.-G."/>
            <person name="Cho H."/>
            <person name="Oh Y.-L."/>
            <person name="Kong W.-S."/>
            <person name="Choi I.-G."/>
        </authorList>
    </citation>
    <scope>NUCLEOTIDE SEQUENCE [LARGE SCALE GENOMIC DNA]</scope>
    <source>
        <strain evidence="1 2">9006-11</strain>
    </source>
</reference>
<dbReference type="AlphaFoldDB" id="A0A1C7M3N4"/>